<organism evidence="2 3">
    <name type="scientific">Tenacibaculum tangerinum</name>
    <dbReference type="NCBI Taxonomy" id="3038772"/>
    <lineage>
        <taxon>Bacteria</taxon>
        <taxon>Pseudomonadati</taxon>
        <taxon>Bacteroidota</taxon>
        <taxon>Flavobacteriia</taxon>
        <taxon>Flavobacteriales</taxon>
        <taxon>Flavobacteriaceae</taxon>
        <taxon>Tenacibaculum</taxon>
    </lineage>
</organism>
<keyword evidence="1" id="KW-0732">Signal</keyword>
<evidence type="ECO:0000313" key="3">
    <source>
        <dbReference type="Proteomes" id="UP001232001"/>
    </source>
</evidence>
<sequence length="169" mass="19926">MRNLLLTLILIGNYLTSFAQDNFANALVSLNSKLEFKPTSDSYKNGKKPDENFIKQFKKCAEFDKLEKLTELSFDKITKVKSSELFTSKWKGKWQIEFQEWEFEQEKYASDFINLLDDLDHSRVQFCVSKGGIMWWKDNDKIYLVTSRAYFVTYHYAEIKNAIINGLKK</sequence>
<protein>
    <submittedName>
        <fullName evidence="2">Uncharacterized protein</fullName>
    </submittedName>
</protein>
<reference evidence="2 3" key="1">
    <citation type="submission" date="2023-04" db="EMBL/GenBank/DDBJ databases">
        <title>Tenacibaculum tangerinum sp. nov., isolated from sea tidal flat of South Korea.</title>
        <authorList>
            <person name="Lee S.H."/>
            <person name="Kim J.-J."/>
        </authorList>
    </citation>
    <scope>NUCLEOTIDE SEQUENCE [LARGE SCALE GENOMIC DNA]</scope>
    <source>
        <strain evidence="2 3">GRR-S3-23</strain>
    </source>
</reference>
<proteinExistence type="predicted"/>
<dbReference type="RefSeq" id="WP_279651523.1">
    <property type="nucleotide sequence ID" value="NZ_CP122539.1"/>
</dbReference>
<name>A0ABY8L311_9FLAO</name>
<gene>
    <name evidence="2" type="ORF">P8625_00360</name>
</gene>
<evidence type="ECO:0000313" key="2">
    <source>
        <dbReference type="EMBL" id="WGH75649.1"/>
    </source>
</evidence>
<dbReference type="EMBL" id="CP122539">
    <property type="protein sequence ID" value="WGH75649.1"/>
    <property type="molecule type" value="Genomic_DNA"/>
</dbReference>
<keyword evidence="3" id="KW-1185">Reference proteome</keyword>
<accession>A0ABY8L311</accession>
<evidence type="ECO:0000256" key="1">
    <source>
        <dbReference type="SAM" id="SignalP"/>
    </source>
</evidence>
<feature type="signal peptide" evidence="1">
    <location>
        <begin position="1"/>
        <end position="19"/>
    </location>
</feature>
<feature type="chain" id="PRO_5047549255" evidence="1">
    <location>
        <begin position="20"/>
        <end position="169"/>
    </location>
</feature>
<dbReference type="Proteomes" id="UP001232001">
    <property type="component" value="Chromosome"/>
</dbReference>